<evidence type="ECO:0000256" key="7">
    <source>
        <dbReference type="ARBA" id="ARBA00022982"/>
    </source>
</evidence>
<comment type="cofactor">
    <cofactor evidence="1">
        <name>FMN</name>
        <dbReference type="ChEBI" id="CHEBI:58210"/>
    </cofactor>
</comment>
<dbReference type="Proteomes" id="UP000247832">
    <property type="component" value="Unassembled WGS sequence"/>
</dbReference>
<dbReference type="PROSITE" id="PS50902">
    <property type="entry name" value="FLAVODOXIN_LIKE"/>
    <property type="match status" value="1"/>
</dbReference>
<dbReference type="Gene3D" id="3.40.50.360">
    <property type="match status" value="1"/>
</dbReference>
<evidence type="ECO:0000313" key="10">
    <source>
        <dbReference type="Proteomes" id="UP000247832"/>
    </source>
</evidence>
<dbReference type="InterPro" id="IPR029039">
    <property type="entry name" value="Flavoprotein-like_sf"/>
</dbReference>
<evidence type="ECO:0000256" key="1">
    <source>
        <dbReference type="ARBA" id="ARBA00001917"/>
    </source>
</evidence>
<sequence>MKIQVLFGTESGNAEMAAEDIAASVRDGGQEVEIHDLSDFSISELQHDPVYVFICSTYGEGDLPNTALPFFADLSIVGPDLSGMRYAIFGLGDTFYTETYSQGATKLDDKLRALGAERIGEFGRYDASTWEPVGEKAVEWFSGVLTELAVH</sequence>
<keyword evidence="7" id="KW-0249">Electron transport</keyword>
<evidence type="ECO:0000256" key="4">
    <source>
        <dbReference type="ARBA" id="ARBA00022448"/>
    </source>
</evidence>
<gene>
    <name evidence="9" type="ORF">CVV68_09455</name>
</gene>
<dbReference type="PRINTS" id="PR00369">
    <property type="entry name" value="FLAVODOXIN"/>
</dbReference>
<evidence type="ECO:0000256" key="3">
    <source>
        <dbReference type="ARBA" id="ARBA00005267"/>
    </source>
</evidence>
<protein>
    <submittedName>
        <fullName evidence="9">Nitric oxide synthase</fullName>
    </submittedName>
</protein>
<dbReference type="OrthoDB" id="359268at2"/>
<keyword evidence="10" id="KW-1185">Reference proteome</keyword>
<keyword evidence="6" id="KW-0288">FMN</keyword>
<evidence type="ECO:0000259" key="8">
    <source>
        <dbReference type="PROSITE" id="PS50902"/>
    </source>
</evidence>
<comment type="similarity">
    <text evidence="3">Belongs to the flavodoxin family.</text>
</comment>
<dbReference type="AlphaFoldDB" id="A0A2V5LA57"/>
<proteinExistence type="inferred from homology"/>
<dbReference type="SUPFAM" id="SSF52218">
    <property type="entry name" value="Flavoproteins"/>
    <property type="match status" value="1"/>
</dbReference>
<comment type="function">
    <text evidence="2">Low-potential electron donor to a number of redox enzymes.</text>
</comment>
<keyword evidence="4" id="KW-0813">Transport</keyword>
<dbReference type="PANTHER" id="PTHR42809:SF1">
    <property type="entry name" value="FLAVODOXIN 1"/>
    <property type="match status" value="1"/>
</dbReference>
<evidence type="ECO:0000256" key="2">
    <source>
        <dbReference type="ARBA" id="ARBA00003297"/>
    </source>
</evidence>
<reference evidence="9 10" key="1">
    <citation type="submission" date="2018-05" db="EMBL/GenBank/DDBJ databases">
        <title>Genetic diversity of glacier-inhabiting Cryobacterium bacteria in China and description of Cryobacterium mengkeensis sp. nov. and Arthrobacter glacialis sp. nov.</title>
        <authorList>
            <person name="Liu Q."/>
            <person name="Xin Y.-H."/>
        </authorList>
    </citation>
    <scope>NUCLEOTIDE SEQUENCE [LARGE SCALE GENOMIC DNA]</scope>
    <source>
        <strain evidence="9 10">LI2</strain>
    </source>
</reference>
<dbReference type="InterPro" id="IPR008254">
    <property type="entry name" value="Flavodoxin/NO_synth"/>
</dbReference>
<feature type="domain" description="Flavodoxin-like" evidence="8">
    <location>
        <begin position="3"/>
        <end position="145"/>
    </location>
</feature>
<dbReference type="InterPro" id="IPR050619">
    <property type="entry name" value="Flavodoxin"/>
</dbReference>
<organism evidence="9 10">
    <name type="scientific">Arthrobacter livingstonensis</name>
    <dbReference type="NCBI Taxonomy" id="670078"/>
    <lineage>
        <taxon>Bacteria</taxon>
        <taxon>Bacillati</taxon>
        <taxon>Actinomycetota</taxon>
        <taxon>Actinomycetes</taxon>
        <taxon>Micrococcales</taxon>
        <taxon>Micrococcaceae</taxon>
        <taxon>Arthrobacter</taxon>
    </lineage>
</organism>
<dbReference type="PANTHER" id="PTHR42809">
    <property type="entry name" value="FLAVODOXIN 2"/>
    <property type="match status" value="1"/>
</dbReference>
<dbReference type="EMBL" id="QJVD01000008">
    <property type="protein sequence ID" value="PYI67652.1"/>
    <property type="molecule type" value="Genomic_DNA"/>
</dbReference>
<dbReference type="RefSeq" id="WP_110500761.1">
    <property type="nucleotide sequence ID" value="NZ_QJVD01000008.1"/>
</dbReference>
<name>A0A2V5LA57_9MICC</name>
<dbReference type="Pfam" id="PF00258">
    <property type="entry name" value="Flavodoxin_1"/>
    <property type="match status" value="1"/>
</dbReference>
<dbReference type="GO" id="GO:0010181">
    <property type="term" value="F:FMN binding"/>
    <property type="evidence" value="ECO:0007669"/>
    <property type="project" value="InterPro"/>
</dbReference>
<keyword evidence="5" id="KW-0285">Flavoprotein</keyword>
<evidence type="ECO:0000256" key="5">
    <source>
        <dbReference type="ARBA" id="ARBA00022630"/>
    </source>
</evidence>
<dbReference type="InterPro" id="IPR001094">
    <property type="entry name" value="Flavdoxin-like"/>
</dbReference>
<evidence type="ECO:0000313" key="9">
    <source>
        <dbReference type="EMBL" id="PYI67652.1"/>
    </source>
</evidence>
<evidence type="ECO:0000256" key="6">
    <source>
        <dbReference type="ARBA" id="ARBA00022643"/>
    </source>
</evidence>
<accession>A0A2V5LA57</accession>
<comment type="caution">
    <text evidence="9">The sequence shown here is derived from an EMBL/GenBank/DDBJ whole genome shotgun (WGS) entry which is preliminary data.</text>
</comment>